<evidence type="ECO:0000313" key="2">
    <source>
        <dbReference type="Proteomes" id="UP000887575"/>
    </source>
</evidence>
<reference evidence="3" key="1">
    <citation type="submission" date="2024-02" db="UniProtKB">
        <authorList>
            <consortium name="WormBaseParasite"/>
        </authorList>
    </citation>
    <scope>IDENTIFICATION</scope>
</reference>
<accession>A0AAF3FQ07</accession>
<proteinExistence type="predicted"/>
<feature type="signal peptide" evidence="1">
    <location>
        <begin position="1"/>
        <end position="16"/>
    </location>
</feature>
<evidence type="ECO:0000256" key="1">
    <source>
        <dbReference type="SAM" id="SignalP"/>
    </source>
</evidence>
<sequence length="105" mass="11692">MFKFFVFFTLCSYSLAIICKTTVRDEVHLNRMETIDCGSRCHFCMTHRESAPGHLVNEMGCGCGPDALHKHGGWEEDTECLAVGSLTTREGGFTMLDVCCTKESC</sequence>
<keyword evidence="2" id="KW-1185">Reference proteome</keyword>
<dbReference type="Proteomes" id="UP000887575">
    <property type="component" value="Unassembled WGS sequence"/>
</dbReference>
<dbReference type="WBParaSite" id="MBELARI_LOCUS9276">
    <property type="protein sequence ID" value="MBELARI_LOCUS9276"/>
    <property type="gene ID" value="MBELARI_LOCUS9276"/>
</dbReference>
<dbReference type="AlphaFoldDB" id="A0AAF3FQ07"/>
<evidence type="ECO:0000313" key="3">
    <source>
        <dbReference type="WBParaSite" id="MBELARI_LOCUS9276"/>
    </source>
</evidence>
<name>A0AAF3FQ07_9BILA</name>
<organism evidence="2 3">
    <name type="scientific">Mesorhabditis belari</name>
    <dbReference type="NCBI Taxonomy" id="2138241"/>
    <lineage>
        <taxon>Eukaryota</taxon>
        <taxon>Metazoa</taxon>
        <taxon>Ecdysozoa</taxon>
        <taxon>Nematoda</taxon>
        <taxon>Chromadorea</taxon>
        <taxon>Rhabditida</taxon>
        <taxon>Rhabditina</taxon>
        <taxon>Rhabditomorpha</taxon>
        <taxon>Rhabditoidea</taxon>
        <taxon>Rhabditidae</taxon>
        <taxon>Mesorhabditinae</taxon>
        <taxon>Mesorhabditis</taxon>
    </lineage>
</organism>
<protein>
    <submittedName>
        <fullName evidence="3">Uncharacterized protein</fullName>
    </submittedName>
</protein>
<feature type="chain" id="PRO_5042035601" evidence="1">
    <location>
        <begin position="17"/>
        <end position="105"/>
    </location>
</feature>
<keyword evidence="1" id="KW-0732">Signal</keyword>